<sequence length="845" mass="91893">MNSLFGGGPMGTPKQPGNTGKSNTPAAVTAANNKQANASGWGNMFKNAINQMETHLDKYLEIPSSEAGQIRPVAGRGRGARGGYVGSRQTHAGRQVERKNATGASPLDSPRSQSRMSNASGSGSRSATPRPGIASEPRHSTAEAVDVSRQSARETKAGAEELDTELFDAFGIAVDDDQQTKGKSVDKSISGNEFERKPTPVQETQAAEEIAAVSSRASSDMHGDAQTTATSSQNGSQGLEVSEPASAHGSDAASNADLADSAADSKAENPFIQAELKKLRTTPIPDKPGEMRALIEERNKKVEALLLEGQSWSTKELRLSNTIKKLRADAKLQDKAAALLQKKIEAANAKNEELSGKLKKASQVDSTTVNNIKSLNTRIYELGTQRKAMERELKSAMDEKKSLAAKLEKAETEIAKLRKDIDSAKGERDADKKSRDDSVRRQVGQEAAKIRADAESTRLRLQTQVEELQQRLLVVEEDARDREVSSLAQIRTLQAQLRGAESKSSDETADIQEHTLPLLQQIEELQMRQTEQRHEWAAKEREWAAQMRAAARSADKLQAQIDAKTDEVDEIRKALALEAKLRAEERAEADQLKIQLQTEAKIRTDIKQQLDGLHEANRQLTSKLESASASGAQSARLAALRGHSMSPVGMSPAGGMVATDDGDSMTPIPALPRDLMSSAVPAGSGYSSGTNERFGHARNLSSSSVSSTNSRQRRGSGSEAMSPLQQQQQQQPHSQQHADMAVHAATRKLGAQITSLKAQLQTALRQKHEFSKDLVTATMELENTRRQADQHESLAKELTELKRRHETALEMLGEKTEEVMELQGDIAEMKKAFRAQIQELASSRK</sequence>
<evidence type="ECO:0000313" key="1">
    <source>
        <dbReference type="EMBL" id="KAJ1951098.1"/>
    </source>
</evidence>
<reference evidence="1" key="1">
    <citation type="submission" date="2022-07" db="EMBL/GenBank/DDBJ databases">
        <title>Phylogenomic reconstructions and comparative analyses of Kickxellomycotina fungi.</title>
        <authorList>
            <person name="Reynolds N.K."/>
            <person name="Stajich J.E."/>
            <person name="Barry K."/>
            <person name="Grigoriev I.V."/>
            <person name="Crous P."/>
            <person name="Smith M.E."/>
        </authorList>
    </citation>
    <scope>NUCLEOTIDE SEQUENCE</scope>
    <source>
        <strain evidence="1">NRRL 5244</strain>
    </source>
</reference>
<name>A0ACC1JH41_9FUNG</name>
<dbReference type="Proteomes" id="UP001150603">
    <property type="component" value="Unassembled WGS sequence"/>
</dbReference>
<proteinExistence type="predicted"/>
<dbReference type="EMBL" id="JANBPW010000059">
    <property type="protein sequence ID" value="KAJ1951098.1"/>
    <property type="molecule type" value="Genomic_DNA"/>
</dbReference>
<comment type="caution">
    <text evidence="1">The sequence shown here is derived from an EMBL/GenBank/DDBJ whole genome shotgun (WGS) entry which is preliminary data.</text>
</comment>
<gene>
    <name evidence="1" type="ORF">FBU59_000357</name>
</gene>
<accession>A0ACC1JH41</accession>
<organism evidence="1 2">
    <name type="scientific">Linderina macrospora</name>
    <dbReference type="NCBI Taxonomy" id="4868"/>
    <lineage>
        <taxon>Eukaryota</taxon>
        <taxon>Fungi</taxon>
        <taxon>Fungi incertae sedis</taxon>
        <taxon>Zoopagomycota</taxon>
        <taxon>Kickxellomycotina</taxon>
        <taxon>Kickxellomycetes</taxon>
        <taxon>Kickxellales</taxon>
        <taxon>Kickxellaceae</taxon>
        <taxon>Linderina</taxon>
    </lineage>
</organism>
<keyword evidence="2" id="KW-1185">Reference proteome</keyword>
<protein>
    <submittedName>
        <fullName evidence="1">Uncharacterized protein</fullName>
    </submittedName>
</protein>
<evidence type="ECO:0000313" key="2">
    <source>
        <dbReference type="Proteomes" id="UP001150603"/>
    </source>
</evidence>